<organism evidence="1 2">
    <name type="scientific">Azomonas macrocytogenes</name>
    <name type="common">Azotobacter macrocytogenes</name>
    <dbReference type="NCBI Taxonomy" id="69962"/>
    <lineage>
        <taxon>Bacteria</taxon>
        <taxon>Pseudomonadati</taxon>
        <taxon>Pseudomonadota</taxon>
        <taxon>Gammaproteobacteria</taxon>
        <taxon>Pseudomonadales</taxon>
        <taxon>Pseudomonadaceae</taxon>
        <taxon>Azomonas</taxon>
    </lineage>
</organism>
<dbReference type="FunFam" id="3.40.630.30:FF:000304">
    <property type="entry name" value="YghO protein"/>
    <property type="match status" value="1"/>
</dbReference>
<gene>
    <name evidence="1" type="ORF">FHR87_000389</name>
</gene>
<evidence type="ECO:0000313" key="2">
    <source>
        <dbReference type="Proteomes" id="UP000549250"/>
    </source>
</evidence>
<dbReference type="SUPFAM" id="SSF55729">
    <property type="entry name" value="Acyl-CoA N-acyltransferases (Nat)"/>
    <property type="match status" value="1"/>
</dbReference>
<accession>A0A839SZB8</accession>
<dbReference type="Proteomes" id="UP000549250">
    <property type="component" value="Unassembled WGS sequence"/>
</dbReference>
<dbReference type="AlphaFoldDB" id="A0A839SZB8"/>
<dbReference type="InterPro" id="IPR039968">
    <property type="entry name" value="BcerS-like"/>
</dbReference>
<evidence type="ECO:0008006" key="3">
    <source>
        <dbReference type="Google" id="ProtNLM"/>
    </source>
</evidence>
<reference evidence="1 2" key="1">
    <citation type="submission" date="2020-08" db="EMBL/GenBank/DDBJ databases">
        <title>Genomic Encyclopedia of Type Strains, Phase III (KMG-III): the genomes of soil and plant-associated and newly described type strains.</title>
        <authorList>
            <person name="Whitman W."/>
        </authorList>
    </citation>
    <scope>NUCLEOTIDE SEQUENCE [LARGE SCALE GENOMIC DNA]</scope>
    <source>
        <strain evidence="1 2">CECT 4462</strain>
    </source>
</reference>
<keyword evidence="2" id="KW-1185">Reference proteome</keyword>
<dbReference type="EMBL" id="JACHXI010000001">
    <property type="protein sequence ID" value="MBB3102029.1"/>
    <property type="molecule type" value="Genomic_DNA"/>
</dbReference>
<comment type="caution">
    <text evidence="1">The sequence shown here is derived from an EMBL/GenBank/DDBJ whole genome shotgun (WGS) entry which is preliminary data.</text>
</comment>
<evidence type="ECO:0000313" key="1">
    <source>
        <dbReference type="EMBL" id="MBB3102029.1"/>
    </source>
</evidence>
<dbReference type="PANTHER" id="PTHR41368:SF1">
    <property type="entry name" value="PROTEIN YGHO"/>
    <property type="match status" value="1"/>
</dbReference>
<dbReference type="PANTHER" id="PTHR41368">
    <property type="entry name" value="PROTEIN YGHO"/>
    <property type="match status" value="1"/>
</dbReference>
<dbReference type="Gene3D" id="3.40.630.30">
    <property type="match status" value="1"/>
</dbReference>
<dbReference type="InterPro" id="IPR016181">
    <property type="entry name" value="Acyl_CoA_acyltransferase"/>
</dbReference>
<sequence>MFLKVSLSKSISTKMNTPVVVKPVLTKNELNLFIRLPAELYRHDPNWIEPLYIERQEHLSSKNPVFEHLDWQGWIAWSGQRPVGRISAQVDTLHRELHGTDTGHFGMLEAIDDKKVFDALIATAENWLRQKGAYRITGPFNLNINEESGLLIEGFDKPPVFMMGHGQPYYGCRVEEAGYNPAIDLLAYWMRTNELSFTPTMQRMMDRQRKRIHIRPLDRKHFDSEVRVMRDIFNDAWANNWGFVPFTEPEFTKTGSSLKFLVPEDLMYIAEVDGKPSAFIIALPNINEVIAPLKGRLLPFGWFHLLWQLKVRKPLTARVPLMGVRQEYQNSRLGPALALLLIEALKPPFVRHGIEALEMSWILESNAGMRNILEHIGTYMYKRYRLYEKYL</sequence>
<protein>
    <recommendedName>
        <fullName evidence="3">N-acetyltransferase</fullName>
    </recommendedName>
</protein>
<name>A0A839SZB8_AZOMA</name>
<proteinExistence type="predicted"/>
<dbReference type="RefSeq" id="WP_246335748.1">
    <property type="nucleotide sequence ID" value="NZ_JACHXI010000001.1"/>
</dbReference>